<evidence type="ECO:0000256" key="5">
    <source>
        <dbReference type="ARBA" id="ARBA00067668"/>
    </source>
</evidence>
<accession>A0A2M8IXQ0</accession>
<gene>
    <name evidence="8" type="ORF">CVM52_17775</name>
</gene>
<sequence>MFDTVPDMAARRAELTPHAAAFADRSSGRSWSFAEVNGAADAMAHGLQAAGLAPGDRLGILCHNCAEFFVALFACQKTGIILCPLNWRQTAAELAETLDQIAPSALLHDQAQAPLAAALAARLDCPLFDLGRDLERWTGNGGPAMAEAIPAQRPWYLLFTSGTTGRPKAVIQTARMAWANMVNIGSAVSLTRASRTVNFLPLFHTSGINLYTLPVFLLGGHSVILPKFDAAALLALFRDGEIDQFFGVPTIYREFSLSSEIDRVDWSRIRCGCGGAALPEPLIRAFAERGARVLNGCGMTETGPTVFLMDEAMAQTKIGSVGQAQILTRARLDGVPDGTPGTGEIQLNGPNITPGYYGDAAATAELFTSDGWLKSGDVGRRDADGYMFIVDRIKDMYISGGENVYPAEVERVLHGHPDILEAAVVGIPDSRWGETGAAFVIARPGRQPDPEALRRWCREGLAGYKVPAQVHLVADLPRTPAGKVRKPALKALMPCPSS</sequence>
<keyword evidence="2 8" id="KW-0436">Ligase</keyword>
<dbReference type="OrthoDB" id="9803968at2"/>
<dbReference type="Proteomes" id="UP000231553">
    <property type="component" value="Unassembled WGS sequence"/>
</dbReference>
<keyword evidence="9" id="KW-1185">Reference proteome</keyword>
<reference evidence="8 9" key="1">
    <citation type="journal article" date="2018" name="Int. J. Syst. Evol. Microbiol.">
        <title>Pseudooceanicola lipolyticus sp. nov., a marine alphaproteobacterium, reclassification of Oceanicola flagellatus as Pseudooceanicola flagellatus comb. nov. and emended description of the genus Pseudooceanicola.</title>
        <authorList>
            <person name="Huang M.-M."/>
            <person name="Guo L.-L."/>
            <person name="Wu Y.-H."/>
            <person name="Lai Q.-L."/>
            <person name="Shao Z.-Z."/>
            <person name="Wang C.-S."/>
            <person name="Wu M."/>
            <person name="Xu X.-W."/>
        </authorList>
    </citation>
    <scope>NUCLEOTIDE SEQUENCE [LARGE SCALE GENOMIC DNA]</scope>
    <source>
        <strain evidence="8 9">157</strain>
    </source>
</reference>
<evidence type="ECO:0000256" key="3">
    <source>
        <dbReference type="ARBA" id="ARBA00051915"/>
    </source>
</evidence>
<dbReference type="GO" id="GO:0016878">
    <property type="term" value="F:acid-thiol ligase activity"/>
    <property type="evidence" value="ECO:0007669"/>
    <property type="project" value="UniProtKB-ARBA"/>
</dbReference>
<feature type="domain" description="AMP-binding enzyme C-terminal" evidence="7">
    <location>
        <begin position="408"/>
        <end position="483"/>
    </location>
</feature>
<dbReference type="FunFam" id="3.30.300.30:FF:000008">
    <property type="entry name" value="2,3-dihydroxybenzoate-AMP ligase"/>
    <property type="match status" value="1"/>
</dbReference>
<dbReference type="SUPFAM" id="SSF56801">
    <property type="entry name" value="Acetyl-CoA synthetase-like"/>
    <property type="match status" value="1"/>
</dbReference>
<name>A0A2M8IXQ0_9RHOB</name>
<dbReference type="PROSITE" id="PS00455">
    <property type="entry name" value="AMP_BINDING"/>
    <property type="match status" value="1"/>
</dbReference>
<comment type="similarity">
    <text evidence="1">Belongs to the ATP-dependent AMP-binding enzyme family.</text>
</comment>
<evidence type="ECO:0000256" key="4">
    <source>
        <dbReference type="ARBA" id="ARBA00066616"/>
    </source>
</evidence>
<dbReference type="InterPro" id="IPR020845">
    <property type="entry name" value="AMP-binding_CS"/>
</dbReference>
<dbReference type="Pfam" id="PF00501">
    <property type="entry name" value="AMP-binding"/>
    <property type="match status" value="1"/>
</dbReference>
<dbReference type="InterPro" id="IPR045851">
    <property type="entry name" value="AMP-bd_C_sf"/>
</dbReference>
<dbReference type="EMBL" id="PGTB01000099">
    <property type="protein sequence ID" value="PJE35325.1"/>
    <property type="molecule type" value="Genomic_DNA"/>
</dbReference>
<dbReference type="InterPro" id="IPR000873">
    <property type="entry name" value="AMP-dep_synth/lig_dom"/>
</dbReference>
<dbReference type="InterPro" id="IPR050237">
    <property type="entry name" value="ATP-dep_AMP-bd_enzyme"/>
</dbReference>
<dbReference type="Gene3D" id="3.40.50.12780">
    <property type="entry name" value="N-terminal domain of ligase-like"/>
    <property type="match status" value="1"/>
</dbReference>
<dbReference type="InterPro" id="IPR042099">
    <property type="entry name" value="ANL_N_sf"/>
</dbReference>
<comment type="catalytic activity">
    <reaction evidence="3">
        <text>3-(methylsulfanyl)propanoate + ATP + CoA = 3-(methylsulfanyl)propanoyl-CoA + AMP + diphosphate</text>
        <dbReference type="Rhea" id="RHEA:43052"/>
        <dbReference type="ChEBI" id="CHEBI:30616"/>
        <dbReference type="ChEBI" id="CHEBI:33019"/>
        <dbReference type="ChEBI" id="CHEBI:49016"/>
        <dbReference type="ChEBI" id="CHEBI:57287"/>
        <dbReference type="ChEBI" id="CHEBI:82815"/>
        <dbReference type="ChEBI" id="CHEBI:456215"/>
        <dbReference type="EC" id="6.2.1.44"/>
    </reaction>
    <physiologicalReaction direction="left-to-right" evidence="3">
        <dbReference type="Rhea" id="RHEA:43053"/>
    </physiologicalReaction>
</comment>
<evidence type="ECO:0000313" key="9">
    <source>
        <dbReference type="Proteomes" id="UP000231553"/>
    </source>
</evidence>
<dbReference type="RefSeq" id="WP_100163801.1">
    <property type="nucleotide sequence ID" value="NZ_PGTB01000099.1"/>
</dbReference>
<dbReference type="Pfam" id="PF13193">
    <property type="entry name" value="AMP-binding_C"/>
    <property type="match status" value="1"/>
</dbReference>
<evidence type="ECO:0000256" key="2">
    <source>
        <dbReference type="ARBA" id="ARBA00022598"/>
    </source>
</evidence>
<comment type="caution">
    <text evidence="8">The sequence shown here is derived from an EMBL/GenBank/DDBJ whole genome shotgun (WGS) entry which is preliminary data.</text>
</comment>
<evidence type="ECO:0000256" key="1">
    <source>
        <dbReference type="ARBA" id="ARBA00006432"/>
    </source>
</evidence>
<organism evidence="8 9">
    <name type="scientific">Pseudooceanicola lipolyticus</name>
    <dbReference type="NCBI Taxonomy" id="2029104"/>
    <lineage>
        <taxon>Bacteria</taxon>
        <taxon>Pseudomonadati</taxon>
        <taxon>Pseudomonadota</taxon>
        <taxon>Alphaproteobacteria</taxon>
        <taxon>Rhodobacterales</taxon>
        <taxon>Paracoccaceae</taxon>
        <taxon>Pseudooceanicola</taxon>
    </lineage>
</organism>
<dbReference type="Gene3D" id="3.30.300.30">
    <property type="match status" value="1"/>
</dbReference>
<dbReference type="EC" id="6.2.1.44" evidence="4"/>
<protein>
    <recommendedName>
        <fullName evidence="5">3-methylmercaptopropionyl-CoA ligase</fullName>
        <ecNumber evidence="4">6.2.1.44</ecNumber>
    </recommendedName>
</protein>
<evidence type="ECO:0000259" key="7">
    <source>
        <dbReference type="Pfam" id="PF13193"/>
    </source>
</evidence>
<feature type="domain" description="AMP-dependent synthetase/ligase" evidence="6">
    <location>
        <begin position="11"/>
        <end position="357"/>
    </location>
</feature>
<dbReference type="AlphaFoldDB" id="A0A2M8IXQ0"/>
<dbReference type="InterPro" id="IPR025110">
    <property type="entry name" value="AMP-bd_C"/>
</dbReference>
<dbReference type="PANTHER" id="PTHR43767:SF1">
    <property type="entry name" value="NONRIBOSOMAL PEPTIDE SYNTHASE PES1 (EUROFUNG)-RELATED"/>
    <property type="match status" value="1"/>
</dbReference>
<evidence type="ECO:0000313" key="8">
    <source>
        <dbReference type="EMBL" id="PJE35325.1"/>
    </source>
</evidence>
<proteinExistence type="inferred from homology"/>
<dbReference type="PANTHER" id="PTHR43767">
    <property type="entry name" value="LONG-CHAIN-FATTY-ACID--COA LIGASE"/>
    <property type="match status" value="1"/>
</dbReference>
<evidence type="ECO:0000259" key="6">
    <source>
        <dbReference type="Pfam" id="PF00501"/>
    </source>
</evidence>